<evidence type="ECO:0000256" key="5">
    <source>
        <dbReference type="ARBA" id="ARBA00022989"/>
    </source>
</evidence>
<keyword evidence="7 12" id="KW-0408">Iron</keyword>
<feature type="transmembrane region" description="Helical" evidence="12">
    <location>
        <begin position="214"/>
        <end position="236"/>
    </location>
</feature>
<comment type="cofactor">
    <cofactor evidence="1 12">
        <name>heme b</name>
        <dbReference type="ChEBI" id="CHEBI:60344"/>
    </cofactor>
</comment>
<feature type="transmembrane region" description="Helical" evidence="12">
    <location>
        <begin position="171"/>
        <end position="193"/>
    </location>
</feature>
<evidence type="ECO:0000313" key="14">
    <source>
        <dbReference type="Proteomes" id="UP000182649"/>
    </source>
</evidence>
<dbReference type="EC" id="1.17.99.9" evidence="12"/>
<dbReference type="GO" id="GO:0120547">
    <property type="term" value="F:heme A synthase activity"/>
    <property type="evidence" value="ECO:0007669"/>
    <property type="project" value="UniProtKB-EC"/>
</dbReference>
<feature type="transmembrane region" description="Helical" evidence="12">
    <location>
        <begin position="304"/>
        <end position="327"/>
    </location>
</feature>
<comment type="subunit">
    <text evidence="12">Interacts with CtaB.</text>
</comment>
<dbReference type="EMBL" id="FPBZ01000005">
    <property type="protein sequence ID" value="SFU49756.1"/>
    <property type="molecule type" value="Genomic_DNA"/>
</dbReference>
<dbReference type="InterPro" id="IPR023754">
    <property type="entry name" value="HemeA_Synthase_type2"/>
</dbReference>
<dbReference type="Proteomes" id="UP000182649">
    <property type="component" value="Unassembled WGS sequence"/>
</dbReference>
<comment type="similarity">
    <text evidence="12">Belongs to the COX15/CtaA family. Type 2 subfamily.</text>
</comment>
<organism evidence="13 14">
    <name type="scientific">Nitrosospira multiformis</name>
    <dbReference type="NCBI Taxonomy" id="1231"/>
    <lineage>
        <taxon>Bacteria</taxon>
        <taxon>Pseudomonadati</taxon>
        <taxon>Pseudomonadota</taxon>
        <taxon>Betaproteobacteria</taxon>
        <taxon>Nitrosomonadales</taxon>
        <taxon>Nitrosomonadaceae</taxon>
        <taxon>Nitrosospira</taxon>
    </lineage>
</organism>
<evidence type="ECO:0000313" key="13">
    <source>
        <dbReference type="EMBL" id="SFU49756.1"/>
    </source>
</evidence>
<dbReference type="OrthoDB" id="1447144at2"/>
<feature type="binding site" description="axial binding residue" evidence="12">
    <location>
        <position position="335"/>
    </location>
    <ligand>
        <name>heme</name>
        <dbReference type="ChEBI" id="CHEBI:30413"/>
    </ligand>
    <ligandPart>
        <name>Fe</name>
        <dbReference type="ChEBI" id="CHEBI:18248"/>
    </ligandPart>
</feature>
<gene>
    <name evidence="12" type="primary">ctaA</name>
    <name evidence="13" type="ORF">SAMN05216417_105101</name>
</gene>
<sequence length="360" mass="40224">MQFAQTSTIPRKASQEFAAQKPIAIWLLVCCALVFAMVVVGGVTRLTDSGLSIVEWQPLVGTVPPLSQNDWDELFEKYHQTPQYKKVNLGMSLEEFKTIFWWEYFHRLLGRVIGLAFFIPFLYFLAKKAVDRPLGLKLSGIFLLGALQGGMGWYMVKSGLVDNPHVSQYRLTAHLGLAFAIYAAMFWVALDLLNPDRGTLSNGRVRGLLNFSTTLSVLIFIMVLSGGFVAGIRAGLAYNTFPLMDGHFIPPELFMLEPWYRNFFDNMTTVQFDHRLIAWTLAILVPIFWLKSRAVPLSGSARLACSLLLIMLAVQITLGISTLLLVVPLTLAAAHQAGALLLLTAALWVNHELRRQYVSS</sequence>
<evidence type="ECO:0000256" key="2">
    <source>
        <dbReference type="ARBA" id="ARBA00004141"/>
    </source>
</evidence>
<evidence type="ECO:0000256" key="6">
    <source>
        <dbReference type="ARBA" id="ARBA00023002"/>
    </source>
</evidence>
<evidence type="ECO:0000256" key="9">
    <source>
        <dbReference type="ARBA" id="ARBA00023136"/>
    </source>
</evidence>
<proteinExistence type="inferred from homology"/>
<keyword evidence="9 12" id="KW-0472">Membrane</keyword>
<evidence type="ECO:0000256" key="8">
    <source>
        <dbReference type="ARBA" id="ARBA00023133"/>
    </source>
</evidence>
<reference evidence="13 14" key="1">
    <citation type="submission" date="2016-10" db="EMBL/GenBank/DDBJ databases">
        <authorList>
            <person name="de Groot N.N."/>
        </authorList>
    </citation>
    <scope>NUCLEOTIDE SEQUENCE [LARGE SCALE GENOMIC DNA]</scope>
    <source>
        <strain evidence="13 14">Nl14</strain>
    </source>
</reference>
<comment type="catalytic activity">
    <reaction evidence="11">
        <text>Fe(II)-heme o + 2 A + H2O = Fe(II)-heme a + 2 AH2</text>
        <dbReference type="Rhea" id="RHEA:63388"/>
        <dbReference type="ChEBI" id="CHEBI:13193"/>
        <dbReference type="ChEBI" id="CHEBI:15377"/>
        <dbReference type="ChEBI" id="CHEBI:17499"/>
        <dbReference type="ChEBI" id="CHEBI:60530"/>
        <dbReference type="ChEBI" id="CHEBI:61715"/>
        <dbReference type="EC" id="1.17.99.9"/>
    </reaction>
    <physiologicalReaction direction="left-to-right" evidence="11">
        <dbReference type="Rhea" id="RHEA:63389"/>
    </physiologicalReaction>
</comment>
<feature type="transmembrane region" description="Helical" evidence="12">
    <location>
        <begin position="108"/>
        <end position="126"/>
    </location>
</feature>
<dbReference type="Pfam" id="PF02628">
    <property type="entry name" value="COX15-CtaA"/>
    <property type="match status" value="1"/>
</dbReference>
<evidence type="ECO:0000256" key="7">
    <source>
        <dbReference type="ARBA" id="ARBA00023004"/>
    </source>
</evidence>
<name>A0A1I7GNB4_9PROT</name>
<keyword evidence="6 12" id="KW-0560">Oxidoreductase</keyword>
<evidence type="ECO:0000256" key="1">
    <source>
        <dbReference type="ARBA" id="ARBA00001970"/>
    </source>
</evidence>
<dbReference type="GO" id="GO:0005886">
    <property type="term" value="C:plasma membrane"/>
    <property type="evidence" value="ECO:0007669"/>
    <property type="project" value="UniProtKB-SubCell"/>
</dbReference>
<dbReference type="UniPathway" id="UPA00269">
    <property type="reaction ID" value="UER00713"/>
</dbReference>
<feature type="binding site" description="axial binding residue" evidence="12">
    <location>
        <position position="274"/>
    </location>
    <ligand>
        <name>heme</name>
        <dbReference type="ChEBI" id="CHEBI:30413"/>
    </ligand>
    <ligandPart>
        <name>Fe</name>
        <dbReference type="ChEBI" id="CHEBI:18248"/>
    </ligandPart>
</feature>
<keyword evidence="8 12" id="KW-0350">Heme biosynthesis</keyword>
<accession>A0A1I7GNB4</accession>
<keyword evidence="12" id="KW-1003">Cell membrane</keyword>
<comment type="function">
    <text evidence="12">Catalyzes the conversion of heme O to heme A by two successive hydroxylations of the methyl group at C8. The first hydroxylation forms heme I, the second hydroxylation results in an unstable dihydroxymethyl group, which spontaneously dehydrates, resulting in the formyl group of heme A.</text>
</comment>
<comment type="pathway">
    <text evidence="10 12">Porphyrin-containing compound metabolism; heme A biosynthesis; heme A from heme O: step 1/1.</text>
</comment>
<feature type="transmembrane region" description="Helical" evidence="12">
    <location>
        <begin position="23"/>
        <end position="43"/>
    </location>
</feature>
<keyword evidence="3 12" id="KW-0812">Transmembrane</keyword>
<comment type="subcellular location">
    <subcellularLocation>
        <location evidence="12">Cell membrane</location>
        <topology evidence="12">Multi-pass membrane protein</topology>
    </subcellularLocation>
    <subcellularLocation>
        <location evidence="2">Membrane</location>
        <topology evidence="2">Multi-pass membrane protein</topology>
    </subcellularLocation>
</comment>
<keyword evidence="4 12" id="KW-0479">Metal-binding</keyword>
<feature type="transmembrane region" description="Helical" evidence="12">
    <location>
        <begin position="138"/>
        <end position="156"/>
    </location>
</feature>
<dbReference type="GO" id="GO:0006784">
    <property type="term" value="P:heme A biosynthetic process"/>
    <property type="evidence" value="ECO:0007669"/>
    <property type="project" value="UniProtKB-UniRule"/>
</dbReference>
<keyword evidence="5 12" id="KW-1133">Transmembrane helix</keyword>
<dbReference type="RefSeq" id="WP_074974274.1">
    <property type="nucleotide sequence ID" value="NZ_FPBZ01000005.1"/>
</dbReference>
<evidence type="ECO:0000256" key="11">
    <source>
        <dbReference type="ARBA" id="ARBA00048044"/>
    </source>
</evidence>
<evidence type="ECO:0000256" key="10">
    <source>
        <dbReference type="ARBA" id="ARBA00044501"/>
    </source>
</evidence>
<dbReference type="PANTHER" id="PTHR23289:SF2">
    <property type="entry name" value="CYTOCHROME C OXIDASE ASSEMBLY PROTEIN COX15 HOMOLOG"/>
    <property type="match status" value="1"/>
</dbReference>
<evidence type="ECO:0000256" key="3">
    <source>
        <dbReference type="ARBA" id="ARBA00022692"/>
    </source>
</evidence>
<dbReference type="PANTHER" id="PTHR23289">
    <property type="entry name" value="CYTOCHROME C OXIDASE ASSEMBLY PROTEIN COX15"/>
    <property type="match status" value="1"/>
</dbReference>
<evidence type="ECO:0000256" key="12">
    <source>
        <dbReference type="HAMAP-Rule" id="MF_01665"/>
    </source>
</evidence>
<dbReference type="HAMAP" id="MF_01665">
    <property type="entry name" value="HemeA_synth_type2"/>
    <property type="match status" value="1"/>
</dbReference>
<dbReference type="InterPro" id="IPR003780">
    <property type="entry name" value="COX15/CtaA_fam"/>
</dbReference>
<evidence type="ECO:0000256" key="4">
    <source>
        <dbReference type="ARBA" id="ARBA00022723"/>
    </source>
</evidence>
<feature type="transmembrane region" description="Helical" evidence="12">
    <location>
        <begin position="333"/>
        <end position="350"/>
    </location>
</feature>
<dbReference type="GO" id="GO:0016653">
    <property type="term" value="F:oxidoreductase activity, acting on NAD(P)H, heme protein as acceptor"/>
    <property type="evidence" value="ECO:0007669"/>
    <property type="project" value="TreeGrafter"/>
</dbReference>
<dbReference type="GO" id="GO:0046872">
    <property type="term" value="F:metal ion binding"/>
    <property type="evidence" value="ECO:0007669"/>
    <property type="project" value="UniProtKB-KW"/>
</dbReference>
<dbReference type="AlphaFoldDB" id="A0A1I7GNB4"/>
<feature type="transmembrane region" description="Helical" evidence="12">
    <location>
        <begin position="276"/>
        <end position="292"/>
    </location>
</feature>
<protein>
    <recommendedName>
        <fullName evidence="12">Heme A synthase</fullName>
        <shortName evidence="12">HAS</shortName>
        <ecNumber evidence="12">1.17.99.9</ecNumber>
    </recommendedName>
    <alternativeName>
        <fullName evidence="12">Cytochrome aa3-controlling protein</fullName>
    </alternativeName>
</protein>